<dbReference type="RefSeq" id="WP_126118010.1">
    <property type="nucleotide sequence ID" value="NZ_CP101806.1"/>
</dbReference>
<feature type="compositionally biased region" description="Polar residues" evidence="1">
    <location>
        <begin position="179"/>
        <end position="194"/>
    </location>
</feature>
<feature type="compositionally biased region" description="Low complexity" evidence="1">
    <location>
        <begin position="44"/>
        <end position="64"/>
    </location>
</feature>
<evidence type="ECO:0000256" key="1">
    <source>
        <dbReference type="SAM" id="MobiDB-lite"/>
    </source>
</evidence>
<keyword evidence="6" id="KW-1185">Reference proteome</keyword>
<accession>A0A3P8KWG1</accession>
<feature type="compositionally biased region" description="Low complexity" evidence="1">
    <location>
        <begin position="162"/>
        <end position="178"/>
    </location>
</feature>
<feature type="compositionally biased region" description="Polar residues" evidence="1">
    <location>
        <begin position="73"/>
        <end position="96"/>
    </location>
</feature>
<dbReference type="EMBL" id="UZVY01000001">
    <property type="protein sequence ID" value="VDR41737.1"/>
    <property type="molecule type" value="Genomic_DNA"/>
</dbReference>
<sequence>MTKKLLKLNFFAFSTVIAGAIPFVSISCKSNEKQQNVDTKKTQSQDSANKSDSNNKNNSQAESNNKVKKPDTTNKANENQSKTNKQENKNLQTPKASENKDINSKTNTNKQDNKNSQTPKVNGNEQKPKTTNKANENQNKTNRQENKNLQTPKATENKDINSKTNTNKQNNKNSQTTKANDNNQKPKATNQPNVNKDENKQENKTTEIIEQIESLHKVVKALKAITWLDSESVQNLDKLVNESSKKIEDKTQTKEQLQTIYDTLKREYDKVWNIIIEKYYNEEIKLIEDLISKIGNDSSLSKIKKELEDYEKDLKQTYKQAVKSFDDFLDKSNEISLFIMKKVGEIKKIKTDFDFKLFDENNSEDDE</sequence>
<feature type="chain" id="PRO_5018006685" description="Lipoprotein" evidence="2">
    <location>
        <begin position="21"/>
        <end position="367"/>
    </location>
</feature>
<dbReference type="EMBL" id="CP101806">
    <property type="protein sequence ID" value="UUD35486.1"/>
    <property type="molecule type" value="Genomic_DNA"/>
</dbReference>
<organism evidence="4 5">
    <name type="scientific">Mycoplasmopsis caviae</name>
    <dbReference type="NCBI Taxonomy" id="55603"/>
    <lineage>
        <taxon>Bacteria</taxon>
        <taxon>Bacillati</taxon>
        <taxon>Mycoplasmatota</taxon>
        <taxon>Mycoplasmoidales</taxon>
        <taxon>Metamycoplasmataceae</taxon>
        <taxon>Mycoplasmopsis</taxon>
    </lineage>
</organism>
<evidence type="ECO:0000313" key="3">
    <source>
        <dbReference type="EMBL" id="UUD35486.1"/>
    </source>
</evidence>
<evidence type="ECO:0000256" key="2">
    <source>
        <dbReference type="SAM" id="SignalP"/>
    </source>
</evidence>
<keyword evidence="2" id="KW-0732">Signal</keyword>
<feature type="compositionally biased region" description="Polar residues" evidence="1">
    <location>
        <begin position="104"/>
        <end position="154"/>
    </location>
</feature>
<proteinExistence type="predicted"/>
<dbReference type="PROSITE" id="PS51257">
    <property type="entry name" value="PROKAR_LIPOPROTEIN"/>
    <property type="match status" value="1"/>
</dbReference>
<evidence type="ECO:0000313" key="6">
    <source>
        <dbReference type="Proteomes" id="UP001058569"/>
    </source>
</evidence>
<feature type="region of interest" description="Disordered" evidence="1">
    <location>
        <begin position="31"/>
        <end position="203"/>
    </location>
</feature>
<evidence type="ECO:0000313" key="4">
    <source>
        <dbReference type="EMBL" id="VDR41737.1"/>
    </source>
</evidence>
<dbReference type="Proteomes" id="UP001058569">
    <property type="component" value="Chromosome"/>
</dbReference>
<reference evidence="3" key="2">
    <citation type="submission" date="2022-07" db="EMBL/GenBank/DDBJ databases">
        <title>Complete genome of Mycoplasma caviae type strain G122.</title>
        <authorList>
            <person name="Spergser J."/>
        </authorList>
    </citation>
    <scope>NUCLEOTIDE SEQUENCE</scope>
    <source>
        <strain evidence="3">G122</strain>
    </source>
</reference>
<reference evidence="4 5" key="1">
    <citation type="submission" date="2018-12" db="EMBL/GenBank/DDBJ databases">
        <authorList>
            <consortium name="Pathogen Informatics"/>
        </authorList>
    </citation>
    <scope>NUCLEOTIDE SEQUENCE [LARGE SCALE GENOMIC DNA]</scope>
    <source>
        <strain evidence="4 5">NCTC10126</strain>
    </source>
</reference>
<evidence type="ECO:0000313" key="5">
    <source>
        <dbReference type="Proteomes" id="UP000280036"/>
    </source>
</evidence>
<dbReference type="AlphaFoldDB" id="A0A3P8KWG1"/>
<dbReference type="Proteomes" id="UP000280036">
    <property type="component" value="Unassembled WGS sequence"/>
</dbReference>
<gene>
    <name evidence="4" type="ORF">NCTC10126_00220</name>
    <name evidence="3" type="ORF">NPA07_01260</name>
</gene>
<evidence type="ECO:0008006" key="7">
    <source>
        <dbReference type="Google" id="ProtNLM"/>
    </source>
</evidence>
<protein>
    <recommendedName>
        <fullName evidence="7">Lipoprotein</fullName>
    </recommendedName>
</protein>
<feature type="signal peptide" evidence="2">
    <location>
        <begin position="1"/>
        <end position="20"/>
    </location>
</feature>
<name>A0A3P8KWG1_9BACT</name>